<evidence type="ECO:0000313" key="2">
    <source>
        <dbReference type="Proteomes" id="UP000031364"/>
    </source>
</evidence>
<evidence type="ECO:0000313" key="1">
    <source>
        <dbReference type="EMBL" id="KIA64030.1"/>
    </source>
</evidence>
<dbReference type="EMBL" id="JNFP01000016">
    <property type="protein sequence ID" value="KIA64030.1"/>
    <property type="molecule type" value="Genomic_DNA"/>
</dbReference>
<gene>
    <name evidence="1" type="ORF">FG87_15305</name>
</gene>
<comment type="caution">
    <text evidence="1">The sequence shown here is derived from an EMBL/GenBank/DDBJ whole genome shotgun (WGS) entry which is preliminary data.</text>
</comment>
<protein>
    <submittedName>
        <fullName evidence="1">Uncharacterized protein</fullName>
    </submittedName>
</protein>
<name>A0ABR4ZFD8_9NOCA</name>
<keyword evidence="2" id="KW-1185">Reference proteome</keyword>
<proteinExistence type="predicted"/>
<reference evidence="1 2" key="1">
    <citation type="journal article" date="2014" name="Int. J. Syst. Evol. Microbiol.">
        <title>Nocardia vulneris sp. nov., isolated from wounds of human patients in North America.</title>
        <authorList>
            <person name="Lasker B.A."/>
            <person name="Bell M."/>
            <person name="Klenk H.P."/>
            <person name="Sproer C."/>
            <person name="Schumann C."/>
            <person name="Schumann P."/>
            <person name="Brown J.M."/>
        </authorList>
    </citation>
    <scope>NUCLEOTIDE SEQUENCE [LARGE SCALE GENOMIC DNA]</scope>
    <source>
        <strain evidence="1 2">W9851</strain>
    </source>
</reference>
<accession>A0ABR4ZFD8</accession>
<dbReference type="Proteomes" id="UP000031364">
    <property type="component" value="Unassembled WGS sequence"/>
</dbReference>
<dbReference type="Pfam" id="PF12079">
    <property type="entry name" value="DUF3558"/>
    <property type="match status" value="1"/>
</dbReference>
<sequence>MDDARIAEAGFDPASRERNATEVTTMSSLTKIGCSFRGLSSGAQVADFLSITTSTERLPEVTGSGRNEIVETTSIGQRPAAIYRSMPVACDAAVESPDGTLQISLIVPPAAAAAPKACDRIRDVATVIASALDVG</sequence>
<organism evidence="1 2">
    <name type="scientific">Nocardia vulneris</name>
    <dbReference type="NCBI Taxonomy" id="1141657"/>
    <lineage>
        <taxon>Bacteria</taxon>
        <taxon>Bacillati</taxon>
        <taxon>Actinomycetota</taxon>
        <taxon>Actinomycetes</taxon>
        <taxon>Mycobacteriales</taxon>
        <taxon>Nocardiaceae</taxon>
        <taxon>Nocardia</taxon>
    </lineage>
</organism>
<dbReference type="InterPro" id="IPR024520">
    <property type="entry name" value="DUF3558"/>
</dbReference>